<reference evidence="2 3" key="1">
    <citation type="submission" date="2019-04" db="EMBL/GenBank/DDBJ databases">
        <authorList>
            <person name="Van Vliet M D."/>
        </authorList>
    </citation>
    <scope>NUCLEOTIDE SEQUENCE [LARGE SCALE GENOMIC DNA]</scope>
    <source>
        <strain evidence="2 3">F1</strain>
    </source>
</reference>
<dbReference type="EMBL" id="CAAHFG010000001">
    <property type="protein sequence ID" value="VGO13392.1"/>
    <property type="molecule type" value="Genomic_DNA"/>
</dbReference>
<dbReference type="RefSeq" id="WP_136078965.1">
    <property type="nucleotide sequence ID" value="NZ_CAAHFG010000001.1"/>
</dbReference>
<proteinExistence type="predicted"/>
<dbReference type="SUPFAM" id="SSF51161">
    <property type="entry name" value="Trimeric LpxA-like enzymes"/>
    <property type="match status" value="1"/>
</dbReference>
<keyword evidence="3" id="KW-1185">Reference proteome</keyword>
<evidence type="ECO:0000256" key="1">
    <source>
        <dbReference type="SAM" id="MobiDB-lite"/>
    </source>
</evidence>
<evidence type="ECO:0000313" key="3">
    <source>
        <dbReference type="Proteomes" id="UP000366872"/>
    </source>
</evidence>
<dbReference type="Proteomes" id="UP000366872">
    <property type="component" value="Unassembled WGS sequence"/>
</dbReference>
<evidence type="ECO:0008006" key="4">
    <source>
        <dbReference type="Google" id="ProtNLM"/>
    </source>
</evidence>
<accession>A0A6C2U0E3</accession>
<sequence>MKYKLTEETREINGITLYRIEATSSFGDVKEGDLGGWVENSKNLSKRRRAWIADEAAVYGEARVGGDAWIGGNAEVYERASIGARAKVFGNAKIYGNACVVDDAVVTDYAKVSGFTQVLGCVCIMNHASVSGDIRLLGSIKFGTNTQLTGQFAIIEQTGTVLHIDGNAPYLPNLERIAHNAGMRDEAPSHIDLQSADGPYWHEPIRPAPEVIHREPLSYERTIPDLLLSSLKEALMDVQDPRKSTPRFQPSTILSLAFIAALRGAKETSQINDFIPSLSLTVKQSHWLGLPPPHHRTLERAMPPSSAYSRLHGVIDMKSVNRILRQWLKDHRYELPGQMAPATPFMDETFKSLTHMFRRDRASAGKAKLRGGTQPKQDSHNQPKATK</sequence>
<name>A0A6C2U0E3_PONDE</name>
<dbReference type="Gene3D" id="2.160.10.10">
    <property type="entry name" value="Hexapeptide repeat proteins"/>
    <property type="match status" value="1"/>
</dbReference>
<organism evidence="2 3">
    <name type="scientific">Pontiella desulfatans</name>
    <dbReference type="NCBI Taxonomy" id="2750659"/>
    <lineage>
        <taxon>Bacteria</taxon>
        <taxon>Pseudomonadati</taxon>
        <taxon>Kiritimatiellota</taxon>
        <taxon>Kiritimatiellia</taxon>
        <taxon>Kiritimatiellales</taxon>
        <taxon>Pontiellaceae</taxon>
        <taxon>Pontiella</taxon>
    </lineage>
</organism>
<feature type="region of interest" description="Disordered" evidence="1">
    <location>
        <begin position="361"/>
        <end position="387"/>
    </location>
</feature>
<evidence type="ECO:0000313" key="2">
    <source>
        <dbReference type="EMBL" id="VGO13392.1"/>
    </source>
</evidence>
<gene>
    <name evidence="2" type="ORF">PDESU_01949</name>
</gene>
<feature type="compositionally biased region" description="Polar residues" evidence="1">
    <location>
        <begin position="374"/>
        <end position="387"/>
    </location>
</feature>
<dbReference type="InterPro" id="IPR011004">
    <property type="entry name" value="Trimer_LpxA-like_sf"/>
</dbReference>
<protein>
    <recommendedName>
        <fullName evidence="4">Polymer-forming cytoskeletal</fullName>
    </recommendedName>
</protein>
<dbReference type="AlphaFoldDB" id="A0A6C2U0E3"/>